<evidence type="ECO:0000313" key="2">
    <source>
        <dbReference type="Proteomes" id="UP000315423"/>
    </source>
</evidence>
<reference evidence="1" key="1">
    <citation type="submission" date="2018-09" db="EMBL/GenBank/DDBJ databases">
        <title>A genomic encyclopedia of anaerobic methanotrophic archaea.</title>
        <authorList>
            <person name="Skennerton C.T."/>
            <person name="Chadwick G.L."/>
            <person name="Laso-Perez R."/>
            <person name="Leu A.O."/>
            <person name="Speth D.R."/>
            <person name="Yu H."/>
            <person name="Morgan-Lang C."/>
            <person name="Hatzenpichler R."/>
            <person name="Goudeau D."/>
            <person name="Malmstrom R."/>
            <person name="Woyke T."/>
            <person name="Hallam S."/>
            <person name="Tyson G.W."/>
            <person name="Wegener G."/>
            <person name="Boetius A."/>
            <person name="Orphan V.J."/>
        </authorList>
    </citation>
    <scope>NUCLEOTIDE SEQUENCE</scope>
    <source>
        <strain evidence="1">CONS3730D10UFb2</strain>
    </source>
</reference>
<dbReference type="Proteomes" id="UP000315423">
    <property type="component" value="Unassembled WGS sequence"/>
</dbReference>
<accession>A0AC61SAJ0</accession>
<gene>
    <name evidence="1" type="ORF">C5S46_04975</name>
</gene>
<name>A0AC61SAJ0_9EURY</name>
<protein>
    <submittedName>
        <fullName evidence="1">DUF366 family protein</fullName>
    </submittedName>
</protein>
<comment type="caution">
    <text evidence="1">The sequence shown here is derived from an EMBL/GenBank/DDBJ whole genome shotgun (WGS) entry which is preliminary data.</text>
</comment>
<dbReference type="EMBL" id="QYBA01000164">
    <property type="protein sequence ID" value="TKY91596.1"/>
    <property type="molecule type" value="Genomic_DNA"/>
</dbReference>
<organism evidence="1 2">
    <name type="scientific">Candidatus Methanomarinus sp</name>
    <dbReference type="NCBI Taxonomy" id="3386244"/>
    <lineage>
        <taxon>Archaea</taxon>
        <taxon>Methanobacteriati</taxon>
        <taxon>Methanobacteriota</taxon>
        <taxon>Stenosarchaea group</taxon>
        <taxon>Methanomicrobia</taxon>
        <taxon>Methanosarcinales</taxon>
        <taxon>ANME-2 cluster</taxon>
        <taxon>Candidatus Methanocomedenaceae</taxon>
        <taxon>Candidatus Methanomarinus</taxon>
    </lineage>
</organism>
<evidence type="ECO:0000313" key="1">
    <source>
        <dbReference type="EMBL" id="TKY91596.1"/>
    </source>
</evidence>
<proteinExistence type="predicted"/>
<sequence>MKIEILPGRIDYDGSQIKPLWAYSLGIAGDSIVVFRGAMDILPHNIKDMEDLQDNKAIKGGDLLHFIVERFDSPASMRLAYYLQRLLVVSTKDVLEGYGVKSIRNGDDIYVDGGKLTVSIASAGISSEKVHMGINIISQGTPTDIEVACLEDHGIADVIGLAKEIASTFTAEIDDIESDMVKTKGL</sequence>